<evidence type="ECO:0000256" key="2">
    <source>
        <dbReference type="SAM" id="SignalP"/>
    </source>
</evidence>
<gene>
    <name evidence="3" type="ORF">TWF730_003943</name>
</gene>
<reference evidence="3 4" key="1">
    <citation type="submission" date="2019-10" db="EMBL/GenBank/DDBJ databases">
        <authorList>
            <person name="Palmer J.M."/>
        </authorList>
    </citation>
    <scope>NUCLEOTIDE SEQUENCE [LARGE SCALE GENOMIC DNA]</scope>
    <source>
        <strain evidence="3 4">TWF730</strain>
    </source>
</reference>
<evidence type="ECO:0000313" key="3">
    <source>
        <dbReference type="EMBL" id="KAK6333760.1"/>
    </source>
</evidence>
<keyword evidence="4" id="KW-1185">Reference proteome</keyword>
<feature type="chain" id="PRO_5044012814" evidence="2">
    <location>
        <begin position="20"/>
        <end position="1194"/>
    </location>
</feature>
<evidence type="ECO:0000313" key="4">
    <source>
        <dbReference type="Proteomes" id="UP001373714"/>
    </source>
</evidence>
<organism evidence="3 4">
    <name type="scientific">Orbilia blumenaviensis</name>
    <dbReference type="NCBI Taxonomy" id="1796055"/>
    <lineage>
        <taxon>Eukaryota</taxon>
        <taxon>Fungi</taxon>
        <taxon>Dikarya</taxon>
        <taxon>Ascomycota</taxon>
        <taxon>Pezizomycotina</taxon>
        <taxon>Orbiliomycetes</taxon>
        <taxon>Orbiliales</taxon>
        <taxon>Orbiliaceae</taxon>
        <taxon>Orbilia</taxon>
    </lineage>
</organism>
<feature type="signal peptide" evidence="2">
    <location>
        <begin position="1"/>
        <end position="19"/>
    </location>
</feature>
<feature type="region of interest" description="Disordered" evidence="1">
    <location>
        <begin position="369"/>
        <end position="484"/>
    </location>
</feature>
<dbReference type="AlphaFoldDB" id="A0AAV9U5D4"/>
<feature type="compositionally biased region" description="Basic and acidic residues" evidence="1">
    <location>
        <begin position="430"/>
        <end position="444"/>
    </location>
</feature>
<name>A0AAV9U5D4_9PEZI</name>
<feature type="compositionally biased region" description="Acidic residues" evidence="1">
    <location>
        <begin position="445"/>
        <end position="460"/>
    </location>
</feature>
<accession>A0AAV9U5D4</accession>
<dbReference type="EMBL" id="JAVHNS010000016">
    <property type="protein sequence ID" value="KAK6333760.1"/>
    <property type="molecule type" value="Genomic_DNA"/>
</dbReference>
<proteinExistence type="predicted"/>
<dbReference type="Proteomes" id="UP001373714">
    <property type="component" value="Unassembled WGS sequence"/>
</dbReference>
<evidence type="ECO:0000256" key="1">
    <source>
        <dbReference type="SAM" id="MobiDB-lite"/>
    </source>
</evidence>
<comment type="caution">
    <text evidence="3">The sequence shown here is derived from an EMBL/GenBank/DDBJ whole genome shotgun (WGS) entry which is preliminary data.</text>
</comment>
<keyword evidence="2" id="KW-0732">Signal</keyword>
<protein>
    <submittedName>
        <fullName evidence="3">Uncharacterized protein</fullName>
    </submittedName>
</protein>
<sequence length="1194" mass="132684">MLLTFRLLLLCSYLYSWSSFQTLARTTPRACETEDSGNDHFNRSVTSKWPFPHHQTAKCSSGYEGELQKRVGIVTQPQTPGDTKALTNSLSLKINPSYEELALKGYGIRTSPIPDSDVSQTGSLIISDAQCNYRLEFSEGWADPVKIAKSIYGGLPYLDVLLALRKEPPTSVLSIFVMNINTEKALKNSVPYGFSVSSDYGLLVVHSAYKRNDVGNPREQHFSEVMFRVWYEETKRSVGDPDRLDAAGLEKLAGLKYVVHEYIENRGTKAVTQRILDQLPEMLQSVDENADMGTQAGHLLILNADSDNMKVQEGFNAMLGTENGRGVAYLVSQHSHALRGRTIVQIRIFVAADSYDAPSVLFRIGKARPPREGWTIPPLPYHLGKDSDGSLVQGRDSTETPTQLKRRATPRSDGGGSDMDYQADDEDDILDTKPDEDDRMHVNNDDEDVSMNDGNDDEGSDGGVKLDNGNYENRNEDEGPDDRYTPIYRTAAAHGKFLMQSKPGKEPPPDAYTLTMKELNFKFDRKYSAGVRIGLNEHFLITQGMSGPYGNTPYPVEPDEYDEQRDALRLKTLDPNTVPTVLDTIRVTEKGSQNVIYDIRMAYEQGILILNEKQLSARVGEDDLSKIMYHEWADRAKRSIPEDEWAIRINKATALRKLRVIIIEDIESFKAVQVFQIVLATLNSVNGGDGAKTLEDGGHKDNSWWVRKYPDSSSGLSHAVVEVEPKLRSQVSSYHPSNDDDDHDREGEAADMLNAIIGGGVVSRAVCWLLADYSDILGGKQISSARIVWAVSRVGGKRIGSRSLVIHLNHFPAGKATQSKASEGALDRHTEYLYRGKEIRAKFKANRDLAKDKAGKDVSSGGSELIIDPSTGYLVRNADGPILLEGAQQYSKGSILPYYCATGRMPTLQARIATVHVRRNRRADNSINDKDRLPIGLPYAFIVFPQDGFISIDYAYKDEDLAYPKEHKFSEILYRIYYDTITGRGGTFGSGGNFRLDGLKYVGVQDIVNAGALSYLRELFDEDAEKEEPSQKWDRYPPGVDKEDLDLSYLKFEESSPPWRTADVFNTLLGTVFGTAISRMLLDHKHALGGLIITEIVATADKYKDEPTKYSLLFKIGHPQPKDESSESGGVALRRREIGSTSSDGHGNAYGVIASGFKILRRAVGNGFKDVYNPACSGSRCASKRFVKTEAFPT</sequence>
<feature type="compositionally biased region" description="Basic and acidic residues" evidence="1">
    <location>
        <begin position="473"/>
        <end position="484"/>
    </location>
</feature>